<dbReference type="InterPro" id="IPR002223">
    <property type="entry name" value="Kunitz_BPTI"/>
</dbReference>
<keyword evidence="3" id="KW-1015">Disulfide bond</keyword>
<reference evidence="4 5" key="1">
    <citation type="journal article" date="2011" name="Cell">
        <title>The monarch butterfly genome yields insights into long-distance migration.</title>
        <authorList>
            <person name="Zhan S."/>
            <person name="Merlin C."/>
            <person name="Boore J.L."/>
            <person name="Reppert S.M."/>
        </authorList>
    </citation>
    <scope>NUCLEOTIDE SEQUENCE [LARGE SCALE GENOMIC DNA]</scope>
    <source>
        <strain evidence="4">F-2</strain>
    </source>
</reference>
<evidence type="ECO:0000256" key="1">
    <source>
        <dbReference type="ARBA" id="ARBA00022690"/>
    </source>
</evidence>
<comment type="caution">
    <text evidence="4">The sequence shown here is derived from an EMBL/GenBank/DDBJ whole genome shotgun (WGS) entry which is preliminary data.</text>
</comment>
<dbReference type="KEGG" id="dpl:KGM_213436"/>
<dbReference type="FunFam" id="4.10.410.10:FF:000020">
    <property type="entry name" value="Collagen, type VI, alpha 3"/>
    <property type="match status" value="1"/>
</dbReference>
<dbReference type="eggNOG" id="KOG4597">
    <property type="taxonomic scope" value="Eukaryota"/>
</dbReference>
<dbReference type="PROSITE" id="PS00280">
    <property type="entry name" value="BPTI_KUNITZ_1"/>
    <property type="match status" value="2"/>
</dbReference>
<dbReference type="FunCoup" id="A0A212FDH9">
    <property type="interactions" value="20"/>
</dbReference>
<dbReference type="PANTHER" id="PTHR10083">
    <property type="entry name" value="KUNITZ-TYPE PROTEASE INHIBITOR-RELATED"/>
    <property type="match status" value="1"/>
</dbReference>
<accession>A0A212FDH9</accession>
<dbReference type="SUPFAM" id="SSF57362">
    <property type="entry name" value="BPTI-like"/>
    <property type="match status" value="2"/>
</dbReference>
<keyword evidence="5" id="KW-1185">Reference proteome</keyword>
<dbReference type="Pfam" id="PF00014">
    <property type="entry name" value="Kunitz_BPTI"/>
    <property type="match status" value="2"/>
</dbReference>
<dbReference type="InterPro" id="IPR020901">
    <property type="entry name" value="Prtase_inh_Kunz-CS"/>
</dbReference>
<dbReference type="CDD" id="cd00109">
    <property type="entry name" value="Kunitz-type"/>
    <property type="match status" value="2"/>
</dbReference>
<dbReference type="PRINTS" id="PR00759">
    <property type="entry name" value="BASICPTASE"/>
</dbReference>
<gene>
    <name evidence="4" type="ORF">KGM_213436</name>
</gene>
<dbReference type="InterPro" id="IPR050098">
    <property type="entry name" value="TFPI/VKTCI-like"/>
</dbReference>
<dbReference type="SMART" id="SM00131">
    <property type="entry name" value="KU"/>
    <property type="match status" value="2"/>
</dbReference>
<proteinExistence type="predicted"/>
<keyword evidence="2" id="KW-0722">Serine protease inhibitor</keyword>
<evidence type="ECO:0000313" key="5">
    <source>
        <dbReference type="Proteomes" id="UP000007151"/>
    </source>
</evidence>
<keyword evidence="1 4" id="KW-0646">Protease inhibitor</keyword>
<dbReference type="Gene3D" id="4.10.410.10">
    <property type="entry name" value="Pancreatic trypsin inhibitor Kunitz domain"/>
    <property type="match status" value="2"/>
</dbReference>
<dbReference type="AlphaFoldDB" id="A0A212FDH9"/>
<protein>
    <submittedName>
        <fullName evidence="4">Kunitz protease inhibitor</fullName>
    </submittedName>
</protein>
<dbReference type="EMBL" id="AGBW02009056">
    <property type="protein sequence ID" value="OWR51782.1"/>
    <property type="molecule type" value="Genomic_DNA"/>
</dbReference>
<dbReference type="GO" id="GO:0005615">
    <property type="term" value="C:extracellular space"/>
    <property type="evidence" value="ECO:0007669"/>
    <property type="project" value="TreeGrafter"/>
</dbReference>
<dbReference type="PANTHER" id="PTHR10083:SF374">
    <property type="entry name" value="BPTI_KUNITZ INHIBITOR DOMAIN-CONTAINING PROTEIN"/>
    <property type="match status" value="1"/>
</dbReference>
<name>A0A212FDH9_DANPL</name>
<dbReference type="InterPro" id="IPR036880">
    <property type="entry name" value="Kunitz_BPTI_sf"/>
</dbReference>
<evidence type="ECO:0000256" key="2">
    <source>
        <dbReference type="ARBA" id="ARBA00022900"/>
    </source>
</evidence>
<dbReference type="OrthoDB" id="5950222at2759"/>
<organism evidence="4 5">
    <name type="scientific">Danaus plexippus plexippus</name>
    <dbReference type="NCBI Taxonomy" id="278856"/>
    <lineage>
        <taxon>Eukaryota</taxon>
        <taxon>Metazoa</taxon>
        <taxon>Ecdysozoa</taxon>
        <taxon>Arthropoda</taxon>
        <taxon>Hexapoda</taxon>
        <taxon>Insecta</taxon>
        <taxon>Pterygota</taxon>
        <taxon>Neoptera</taxon>
        <taxon>Endopterygota</taxon>
        <taxon>Lepidoptera</taxon>
        <taxon>Glossata</taxon>
        <taxon>Ditrysia</taxon>
        <taxon>Papilionoidea</taxon>
        <taxon>Nymphalidae</taxon>
        <taxon>Danainae</taxon>
        <taxon>Danaini</taxon>
        <taxon>Danaina</taxon>
        <taxon>Danaus</taxon>
        <taxon>Danaus</taxon>
    </lineage>
</organism>
<dbReference type="PROSITE" id="PS50279">
    <property type="entry name" value="BPTI_KUNITZ_2"/>
    <property type="match status" value="2"/>
</dbReference>
<evidence type="ECO:0000313" key="4">
    <source>
        <dbReference type="EMBL" id="OWR51782.1"/>
    </source>
</evidence>
<dbReference type="GO" id="GO:0004867">
    <property type="term" value="F:serine-type endopeptidase inhibitor activity"/>
    <property type="evidence" value="ECO:0007669"/>
    <property type="project" value="UniProtKB-KW"/>
</dbReference>
<dbReference type="STRING" id="278856.A0A212FDH9"/>
<sequence length="151" mass="17631">MSKVYYFCLFLTYFLNGYDTLETSASWDSFCQLQPRKGSCGNQLKRFYYDMESNECRSFYFGGCDGNQNNFNTLLECERFCKDSKYLNIDGSRRVSPCNLQPETGFCLALINMYYYDINEKKCKIFKYGGCGGNDNKFRTRALCMRACKNV</sequence>
<evidence type="ECO:0000256" key="3">
    <source>
        <dbReference type="ARBA" id="ARBA00023157"/>
    </source>
</evidence>
<dbReference type="Proteomes" id="UP000007151">
    <property type="component" value="Unassembled WGS sequence"/>
</dbReference>